<dbReference type="GeneID" id="20084484"/>
<proteinExistence type="predicted"/>
<dbReference type="GO" id="GO:0042797">
    <property type="term" value="P:tRNA transcription by RNA polymerase III"/>
    <property type="evidence" value="ECO:0007669"/>
    <property type="project" value="TreeGrafter"/>
</dbReference>
<dbReference type="Pfam" id="PF04801">
    <property type="entry name" value="RPC5"/>
    <property type="match status" value="1"/>
</dbReference>
<dbReference type="EMBL" id="KI913965">
    <property type="protein sequence ID" value="ETV99984.1"/>
    <property type="molecule type" value="Genomic_DNA"/>
</dbReference>
<sequence>MSDATDDPVVREIPVHLADILRGSIHVVQFPLRPVYRPMTSRPVHAEYKPVNSMLTLDYPVHTEDHYNKDDDMDMPSRMTLQSSAIAPVSNYAVGVFRDGQLHLTPVTSILQMRPTMSHLDDEDEKDDNDMDVSTPVAPTSAAAPEEVQVQVVKRQSERALAAMQNSYAYKRSVIQSEKWMDLTINPTEEDEFEQLFSDVEVPVPFDVTPQAYLNALSYRQDEPDAVSVATAMDNKAADTGLNSTGNMNKSASLDDRVLAVLQTYKVLHFNQLCELLPLESRHEIHAALPRVATIVRGCVVAKSSRLPDHPDFRAAIVAELANAVHISRNDVIQKYAIPAMLAKTLLTDYAVLNPANRLWTLKLPDDHESNWLL</sequence>
<dbReference type="GO" id="GO:0005666">
    <property type="term" value="C:RNA polymerase III complex"/>
    <property type="evidence" value="ECO:0007669"/>
    <property type="project" value="TreeGrafter"/>
</dbReference>
<protein>
    <recommendedName>
        <fullName evidence="2">DNA-directed RNA polymerase III subunit RPC5</fullName>
    </recommendedName>
</protein>
<dbReference type="RefSeq" id="XP_008871402.1">
    <property type="nucleotide sequence ID" value="XM_008873180.1"/>
</dbReference>
<accession>A0A024U1A5</accession>
<dbReference type="PANTHER" id="PTHR12069:SF0">
    <property type="entry name" value="DNA-DIRECTED RNA POLYMERASE III SUBUNIT RPC5"/>
    <property type="match status" value="1"/>
</dbReference>
<dbReference type="VEuPathDB" id="FungiDB:H310_07434"/>
<evidence type="ECO:0000313" key="1">
    <source>
        <dbReference type="EMBL" id="ETV99984.1"/>
    </source>
</evidence>
<name>A0A024U1A5_9STRA</name>
<dbReference type="OrthoDB" id="340681at2759"/>
<dbReference type="AlphaFoldDB" id="A0A024U1A5"/>
<dbReference type="PANTHER" id="PTHR12069">
    <property type="entry name" value="DNA-DIRECTED RNA POLYMERASES III 80 KDA POLYPEPTIDE RNA POLYMERASE III SUBUNIT 5"/>
    <property type="match status" value="1"/>
</dbReference>
<reference evidence="1" key="1">
    <citation type="submission" date="2013-12" db="EMBL/GenBank/DDBJ databases">
        <title>The Genome Sequence of Aphanomyces invadans NJM9701.</title>
        <authorList>
            <consortium name="The Broad Institute Genomics Platform"/>
            <person name="Russ C."/>
            <person name="Tyler B."/>
            <person name="van West P."/>
            <person name="Dieguez-Uribeondo J."/>
            <person name="Young S.K."/>
            <person name="Zeng Q."/>
            <person name="Gargeya S."/>
            <person name="Fitzgerald M."/>
            <person name="Abouelleil A."/>
            <person name="Alvarado L."/>
            <person name="Chapman S.B."/>
            <person name="Gainer-Dewar J."/>
            <person name="Goldberg J."/>
            <person name="Griggs A."/>
            <person name="Gujja S."/>
            <person name="Hansen M."/>
            <person name="Howarth C."/>
            <person name="Imamovic A."/>
            <person name="Ireland A."/>
            <person name="Larimer J."/>
            <person name="McCowan C."/>
            <person name="Murphy C."/>
            <person name="Pearson M."/>
            <person name="Poon T.W."/>
            <person name="Priest M."/>
            <person name="Roberts A."/>
            <person name="Saif S."/>
            <person name="Shea T."/>
            <person name="Sykes S."/>
            <person name="Wortman J."/>
            <person name="Nusbaum C."/>
            <person name="Birren B."/>
        </authorList>
    </citation>
    <scope>NUCLEOTIDE SEQUENCE [LARGE SCALE GENOMIC DNA]</scope>
    <source>
        <strain evidence="1">NJM9701</strain>
    </source>
</reference>
<dbReference type="STRING" id="157072.A0A024U1A5"/>
<dbReference type="eggNOG" id="KOG2354">
    <property type="taxonomic scope" value="Eukaryota"/>
</dbReference>
<gene>
    <name evidence="1" type="ORF">H310_07434</name>
</gene>
<dbReference type="InterPro" id="IPR006886">
    <property type="entry name" value="RNA_pol_III_Rpc5"/>
</dbReference>
<evidence type="ECO:0008006" key="2">
    <source>
        <dbReference type="Google" id="ProtNLM"/>
    </source>
</evidence>
<organism evidence="1">
    <name type="scientific">Aphanomyces invadans</name>
    <dbReference type="NCBI Taxonomy" id="157072"/>
    <lineage>
        <taxon>Eukaryota</taxon>
        <taxon>Sar</taxon>
        <taxon>Stramenopiles</taxon>
        <taxon>Oomycota</taxon>
        <taxon>Saprolegniomycetes</taxon>
        <taxon>Saprolegniales</taxon>
        <taxon>Verrucalvaceae</taxon>
        <taxon>Aphanomyces</taxon>
    </lineage>
</organism>